<proteinExistence type="inferred from homology"/>
<feature type="transmembrane region" description="Helical" evidence="9">
    <location>
        <begin position="96"/>
        <end position="115"/>
    </location>
</feature>
<dbReference type="RefSeq" id="WP_057792317.1">
    <property type="nucleotide sequence ID" value="NZ_LAXJ01000007.1"/>
</dbReference>
<evidence type="ECO:0000256" key="3">
    <source>
        <dbReference type="ARBA" id="ARBA00022475"/>
    </source>
</evidence>
<comment type="caution">
    <text evidence="11">The sequence shown here is derived from an EMBL/GenBank/DDBJ whole genome shotgun (WGS) entry which is preliminary data.</text>
</comment>
<organism evidence="11 12">
    <name type="scientific">Roseovarius atlanticus</name>
    <dbReference type="NCBI Taxonomy" id="1641875"/>
    <lineage>
        <taxon>Bacteria</taxon>
        <taxon>Pseudomonadati</taxon>
        <taxon>Pseudomonadota</taxon>
        <taxon>Alphaproteobacteria</taxon>
        <taxon>Rhodobacterales</taxon>
        <taxon>Roseobacteraceae</taxon>
        <taxon>Roseovarius</taxon>
    </lineage>
</organism>
<keyword evidence="6 9" id="KW-1133">Transmembrane helix</keyword>
<keyword evidence="5 9" id="KW-0812">Transmembrane</keyword>
<feature type="transmembrane region" description="Helical" evidence="9">
    <location>
        <begin position="61"/>
        <end position="84"/>
    </location>
</feature>
<gene>
    <name evidence="11" type="ORF">XM53_08645</name>
</gene>
<dbReference type="PANTHER" id="PTHR35011:SF2">
    <property type="entry name" value="2,3-DIKETO-L-GULONATE TRAP TRANSPORTER SMALL PERMEASE PROTEIN YIAM"/>
    <property type="match status" value="1"/>
</dbReference>
<evidence type="ECO:0000259" key="10">
    <source>
        <dbReference type="Pfam" id="PF04290"/>
    </source>
</evidence>
<dbReference type="OrthoDB" id="7843639at2"/>
<name>A0A0T5NWP8_9RHOB</name>
<evidence type="ECO:0000313" key="12">
    <source>
        <dbReference type="Proteomes" id="UP000051295"/>
    </source>
</evidence>
<keyword evidence="3" id="KW-1003">Cell membrane</keyword>
<dbReference type="PANTHER" id="PTHR35011">
    <property type="entry name" value="2,3-DIKETO-L-GULONATE TRAP TRANSPORTER SMALL PERMEASE PROTEIN YIAM"/>
    <property type="match status" value="1"/>
</dbReference>
<reference evidence="11 12" key="1">
    <citation type="submission" date="2015-04" db="EMBL/GenBank/DDBJ databases">
        <title>The draft genome sequence of Roseovarius sp.R12b.</title>
        <authorList>
            <person name="Li G."/>
            <person name="Lai Q."/>
            <person name="Shao Z."/>
            <person name="Yan P."/>
        </authorList>
    </citation>
    <scope>NUCLEOTIDE SEQUENCE [LARGE SCALE GENOMIC DNA]</scope>
    <source>
        <strain evidence="11 12">R12B</strain>
    </source>
</reference>
<dbReference type="Proteomes" id="UP000051295">
    <property type="component" value="Unassembled WGS sequence"/>
</dbReference>
<feature type="transmembrane region" description="Helical" evidence="9">
    <location>
        <begin position="183"/>
        <end position="208"/>
    </location>
</feature>
<dbReference type="InterPro" id="IPR055348">
    <property type="entry name" value="DctQ"/>
</dbReference>
<evidence type="ECO:0000256" key="5">
    <source>
        <dbReference type="ARBA" id="ARBA00022692"/>
    </source>
</evidence>
<keyword evidence="12" id="KW-1185">Reference proteome</keyword>
<comment type="function">
    <text evidence="9">Part of the tripartite ATP-independent periplasmic (TRAP) transport system.</text>
</comment>
<sequence length="241" mass="26516">MSVSGYTPSGPVGRVVHRAEEIFIALILGAMTLITFANVVLRYGFSESLLWGQEVVEILFAWLVLFGISYGFKVTAHLGVDAIVNMVGGGLKRGMAIIACLVCVAYAFLLLKGAYDFWAPFSNLNPTSGRWFPTGFEEARAQGYAVVRPVPIPFGKEFLENTFNWYMDGDTRVVEEYDYLPRVIPYLILPIGASLLLFRVVQATLGVVRGTRQRIITSHEAEDAVETAADKLARGEAVKKG</sequence>
<comment type="subunit">
    <text evidence="9">The complex comprises the extracytoplasmic solute receptor protein and the two transmembrane proteins.</text>
</comment>
<keyword evidence="7 9" id="KW-0472">Membrane</keyword>
<keyword evidence="2 9" id="KW-0813">Transport</keyword>
<dbReference type="InterPro" id="IPR007387">
    <property type="entry name" value="TRAP_DctQ"/>
</dbReference>
<comment type="subcellular location">
    <subcellularLocation>
        <location evidence="1 9">Cell inner membrane</location>
        <topology evidence="1 9">Multi-pass membrane protein</topology>
    </subcellularLocation>
</comment>
<dbReference type="PATRIC" id="fig|1641875.4.peg.4130"/>
<evidence type="ECO:0000256" key="8">
    <source>
        <dbReference type="ARBA" id="ARBA00038436"/>
    </source>
</evidence>
<evidence type="ECO:0000256" key="7">
    <source>
        <dbReference type="ARBA" id="ARBA00023136"/>
    </source>
</evidence>
<feature type="domain" description="Tripartite ATP-independent periplasmic transporters DctQ component" evidence="10">
    <location>
        <begin position="31"/>
        <end position="123"/>
    </location>
</feature>
<dbReference type="GO" id="GO:0005886">
    <property type="term" value="C:plasma membrane"/>
    <property type="evidence" value="ECO:0007669"/>
    <property type="project" value="UniProtKB-SubCell"/>
</dbReference>
<dbReference type="GO" id="GO:0015740">
    <property type="term" value="P:C4-dicarboxylate transport"/>
    <property type="evidence" value="ECO:0007669"/>
    <property type="project" value="TreeGrafter"/>
</dbReference>
<evidence type="ECO:0000256" key="6">
    <source>
        <dbReference type="ARBA" id="ARBA00022989"/>
    </source>
</evidence>
<dbReference type="Pfam" id="PF04290">
    <property type="entry name" value="DctQ"/>
    <property type="match status" value="1"/>
</dbReference>
<keyword evidence="4 9" id="KW-0997">Cell inner membrane</keyword>
<protein>
    <recommendedName>
        <fullName evidence="9">TRAP transporter small permease protein</fullName>
    </recommendedName>
</protein>
<comment type="similarity">
    <text evidence="8 9">Belongs to the TRAP transporter small permease family.</text>
</comment>
<evidence type="ECO:0000256" key="1">
    <source>
        <dbReference type="ARBA" id="ARBA00004429"/>
    </source>
</evidence>
<evidence type="ECO:0000313" key="11">
    <source>
        <dbReference type="EMBL" id="KRS13200.1"/>
    </source>
</evidence>
<feature type="transmembrane region" description="Helical" evidence="9">
    <location>
        <begin position="22"/>
        <end position="41"/>
    </location>
</feature>
<dbReference type="EMBL" id="LAXJ01000007">
    <property type="protein sequence ID" value="KRS13200.1"/>
    <property type="molecule type" value="Genomic_DNA"/>
</dbReference>
<evidence type="ECO:0000256" key="9">
    <source>
        <dbReference type="RuleBase" id="RU369079"/>
    </source>
</evidence>
<evidence type="ECO:0000256" key="4">
    <source>
        <dbReference type="ARBA" id="ARBA00022519"/>
    </source>
</evidence>
<evidence type="ECO:0000256" key="2">
    <source>
        <dbReference type="ARBA" id="ARBA00022448"/>
    </source>
</evidence>
<accession>A0A0T5NWP8</accession>
<dbReference type="STRING" id="1641875.XM53_08645"/>
<dbReference type="GO" id="GO:0022857">
    <property type="term" value="F:transmembrane transporter activity"/>
    <property type="evidence" value="ECO:0007669"/>
    <property type="project" value="UniProtKB-UniRule"/>
</dbReference>
<dbReference type="AlphaFoldDB" id="A0A0T5NWP8"/>